<dbReference type="EMBL" id="LAZR01056482">
    <property type="protein sequence ID" value="KKK74093.1"/>
    <property type="molecule type" value="Genomic_DNA"/>
</dbReference>
<gene>
    <name evidence="1" type="ORF">LCGC14_2887180</name>
</gene>
<comment type="caution">
    <text evidence="1">The sequence shown here is derived from an EMBL/GenBank/DDBJ whole genome shotgun (WGS) entry which is preliminary data.</text>
</comment>
<dbReference type="AlphaFoldDB" id="A0A0F8XYK2"/>
<proteinExistence type="predicted"/>
<organism evidence="1">
    <name type="scientific">marine sediment metagenome</name>
    <dbReference type="NCBI Taxonomy" id="412755"/>
    <lineage>
        <taxon>unclassified sequences</taxon>
        <taxon>metagenomes</taxon>
        <taxon>ecological metagenomes</taxon>
    </lineage>
</organism>
<sequence length="62" mass="7377">MITGTMTRWRIYTEYVHTRHISGIVSKYFDNYSMFSGIGHYDGEKERCLVIEIITNKERSIE</sequence>
<feature type="non-terminal residue" evidence="1">
    <location>
        <position position="62"/>
    </location>
</feature>
<reference evidence="1" key="1">
    <citation type="journal article" date="2015" name="Nature">
        <title>Complex archaea that bridge the gap between prokaryotes and eukaryotes.</title>
        <authorList>
            <person name="Spang A."/>
            <person name="Saw J.H."/>
            <person name="Jorgensen S.L."/>
            <person name="Zaremba-Niedzwiedzka K."/>
            <person name="Martijn J."/>
            <person name="Lind A.E."/>
            <person name="van Eijk R."/>
            <person name="Schleper C."/>
            <person name="Guy L."/>
            <person name="Ettema T.J."/>
        </authorList>
    </citation>
    <scope>NUCLEOTIDE SEQUENCE</scope>
</reference>
<protein>
    <submittedName>
        <fullName evidence="1">Uncharacterized protein</fullName>
    </submittedName>
</protein>
<name>A0A0F8XYK2_9ZZZZ</name>
<evidence type="ECO:0000313" key="1">
    <source>
        <dbReference type="EMBL" id="KKK74093.1"/>
    </source>
</evidence>
<accession>A0A0F8XYK2</accession>